<dbReference type="KEGG" id="sci:B446_20040"/>
<reference evidence="3 4" key="2">
    <citation type="journal article" date="2013" name="J. Biotechnol.">
        <title>Complete genome sequence of the kirromycin producer Streptomyces collinus Tu 365 consisting of a linear chromosome and two linear plasmids.</title>
        <authorList>
            <person name="Ruckert C."/>
            <person name="Szczepanowski R."/>
            <person name="Albersmeier A."/>
            <person name="Goesmann A."/>
            <person name="Iftime D."/>
            <person name="Musiol E.M."/>
            <person name="Blin K."/>
            <person name="Wohlleben W."/>
            <person name="Puhler A."/>
            <person name="Kalinowski J."/>
            <person name="Weber T."/>
        </authorList>
    </citation>
    <scope>NUCLEOTIDE SEQUENCE [LARGE SCALE GENOMIC DNA]</scope>
    <source>
        <strain evidence="4">DSM 40733 / Tue 365</strain>
    </source>
</reference>
<dbReference type="SUPFAM" id="SSF52129">
    <property type="entry name" value="Caspase-like"/>
    <property type="match status" value="1"/>
</dbReference>
<dbReference type="Gene3D" id="3.40.50.300">
    <property type="entry name" value="P-loop containing nucleotide triphosphate hydrolases"/>
    <property type="match status" value="1"/>
</dbReference>
<dbReference type="GO" id="GO:0004197">
    <property type="term" value="F:cysteine-type endopeptidase activity"/>
    <property type="evidence" value="ECO:0007669"/>
    <property type="project" value="InterPro"/>
</dbReference>
<proteinExistence type="predicted"/>
<dbReference type="AlphaFoldDB" id="S5VQZ9"/>
<dbReference type="RefSeq" id="WP_020941278.1">
    <property type="nucleotide sequence ID" value="NC_021985.1"/>
</dbReference>
<dbReference type="PANTHER" id="PTHR46844:SF1">
    <property type="entry name" value="SLR5058 PROTEIN"/>
    <property type="match status" value="1"/>
</dbReference>
<evidence type="ECO:0000259" key="2">
    <source>
        <dbReference type="Pfam" id="PF00656"/>
    </source>
</evidence>
<dbReference type="STRING" id="1214242.B446_20040"/>
<organism evidence="3 4">
    <name type="scientific">Streptomyces collinus (strain DSM 40733 / Tue 365)</name>
    <dbReference type="NCBI Taxonomy" id="1214242"/>
    <lineage>
        <taxon>Bacteria</taxon>
        <taxon>Bacillati</taxon>
        <taxon>Actinomycetota</taxon>
        <taxon>Actinomycetes</taxon>
        <taxon>Kitasatosporales</taxon>
        <taxon>Streptomycetaceae</taxon>
        <taxon>Streptomyces</taxon>
    </lineage>
</organism>
<dbReference type="PATRIC" id="fig|1214242.5.peg.4103"/>
<evidence type="ECO:0000313" key="3">
    <source>
        <dbReference type="EMBL" id="AGS70820.1"/>
    </source>
</evidence>
<dbReference type="Gene3D" id="3.40.50.1460">
    <property type="match status" value="1"/>
</dbReference>
<name>S5VQZ9_STRC3</name>
<gene>
    <name evidence="3" type="ORF">B446_20040</name>
</gene>
<keyword evidence="4" id="KW-1185">Reference proteome</keyword>
<dbReference type="Pfam" id="PF00656">
    <property type="entry name" value="Peptidase_C14"/>
    <property type="match status" value="1"/>
</dbReference>
<reference evidence="4" key="1">
    <citation type="submission" date="2012-10" db="EMBL/GenBank/DDBJ databases">
        <title>The complete genome sequence of Streptomyces collinus Tu 365.</title>
        <authorList>
            <person name="Ruckert C."/>
            <person name="Szczepanowski R."/>
            <person name="Goesmann A."/>
            <person name="Pross E.K."/>
            <person name="Musiol E.M."/>
            <person name="Blin K."/>
            <person name="Wohlleben W."/>
            <person name="Puhler A."/>
            <person name="Weber T."/>
            <person name="Kalinowski J."/>
        </authorList>
    </citation>
    <scope>NUCLEOTIDE SEQUENCE [LARGE SCALE GENOMIC DNA]</scope>
    <source>
        <strain evidence="4">DSM 40733 / Tue 365</strain>
    </source>
</reference>
<dbReference type="HOGENOM" id="CLU_268130_0_0_11"/>
<dbReference type="PANTHER" id="PTHR46844">
    <property type="entry name" value="SLR5058 PROTEIN"/>
    <property type="match status" value="1"/>
</dbReference>
<dbReference type="eggNOG" id="COG4249">
    <property type="taxonomic scope" value="Bacteria"/>
</dbReference>
<sequence>MNTPLAADPERTWAVLVGIEEYESRAFAPLRGAAADAFGHAKWLCAQGVPPEQIQLCVSPYDSTTIQAAADELGLRVRSATREELEKLLTREVRRWRGDLLWLAWNGHGVTLPGSGELLLPFSDGVERFEQALSADRLQEMLLSEPYQGVRSKIVFIDACRTREWDAEGYGVVSLPVPPKASRDVTVSVVYATQDNDTAGNGRFGFTHALLDHLHTSSPCPLPPNVDELTRAVQKRLEAARLTQKISLHTRNWRGDRTSYEAADTASGPREPRHDQVQRRDDAIEILLRAQREDSARQPYRISDDQPLRLDEVYVPLLFEALPNPEDLGAPVTPRLPVEKMLASGGHVLIESDAGTGKTTFAQHVSGRLASAWLDGESQAGNLAGLGAVPIRVHARYLTGQHPLALLLQESVRGKLGYSVSKNLPPNLFEHRPRKDTTWLVLVDGLDEIDDPEARKRVIDQIAGDIKRGESPYRWVVATRPLSAEETEILHQPRIKRYKLVLFDDEKLRELARSWLARGVDDRRKADEIARRFLRRVDQSGLRQIIRTPLLATLALAIFRQRDQLPNGRPGLYRTFMQYMLNGRDGELARYTALQRVGADVDFTGEAAQWLYDNREAMLEFLARRTDTDETPTLDTALSWVRENVPEALGPRADYWRSIVPSLLTGSGLLSHNGLTGELIWIHRSFAEYLAARHAAGELPSRWPGGTPELDPFLRRSLATESQDQTVLTIACWAESNPQAANALLEYLVEQSAAFPRLLKYHGGGIFLGDDGTTIDRHIFLAGRLLAEGVKAPEGMANKILDRLGERARSVFNARYYCPLIGTQPQRSRALETLLNLTKDTNQQLTVRVDALVALGENYGARSSAVEAAVQPMLTGTETANFYQRKENGHSSVTVSDARAVAAYRISTLGDSAHDLVMQFLDRLELAPEDGYGRQLAAEAAIAIGENGLAVSLIRTVSGDRRNLAGEIFVLLRAGKEEDAKVVAEHLFETYQREDFWAEARFGDTVQEIVNVFINAEEKALAREFATKAVSITQREHGAIVRTALALAGDSKPGMKYLADNPINRIDREAFRGWAELARTLWAEGCTREVERALEPVLTLTHYTEYEWLYVARLLRDIKDGRYQQLLLKLARDTTCYARLPAAEELLLSDPQLGISTLVAMSKEKQRDARHAVDLARCLVAASARGDAVRLLSQVIKDFKGDEWSAHSLSDARDLLRDLKDPLRGM</sequence>
<dbReference type="InterPro" id="IPR011600">
    <property type="entry name" value="Pept_C14_caspase"/>
</dbReference>
<feature type="compositionally biased region" description="Basic and acidic residues" evidence="1">
    <location>
        <begin position="270"/>
        <end position="279"/>
    </location>
</feature>
<dbReference type="GO" id="GO:0006508">
    <property type="term" value="P:proteolysis"/>
    <property type="evidence" value="ECO:0007669"/>
    <property type="project" value="InterPro"/>
</dbReference>
<evidence type="ECO:0000256" key="1">
    <source>
        <dbReference type="SAM" id="MobiDB-lite"/>
    </source>
</evidence>
<evidence type="ECO:0000313" key="4">
    <source>
        <dbReference type="Proteomes" id="UP000015423"/>
    </source>
</evidence>
<dbReference type="EMBL" id="CP006259">
    <property type="protein sequence ID" value="AGS70820.1"/>
    <property type="molecule type" value="Genomic_DNA"/>
</dbReference>
<protein>
    <submittedName>
        <fullName evidence="3">Putative nacht domain-containing signal transduction protein</fullName>
    </submittedName>
</protein>
<feature type="domain" description="Peptidase C14 caspase" evidence="2">
    <location>
        <begin position="12"/>
        <end position="244"/>
    </location>
</feature>
<dbReference type="eggNOG" id="COG5635">
    <property type="taxonomic scope" value="Bacteria"/>
</dbReference>
<dbReference type="SUPFAM" id="SSF52540">
    <property type="entry name" value="P-loop containing nucleoside triphosphate hydrolases"/>
    <property type="match status" value="1"/>
</dbReference>
<feature type="region of interest" description="Disordered" evidence="1">
    <location>
        <begin position="257"/>
        <end position="279"/>
    </location>
</feature>
<accession>S5VQZ9</accession>
<dbReference type="InterPro" id="IPR027417">
    <property type="entry name" value="P-loop_NTPase"/>
</dbReference>
<dbReference type="Proteomes" id="UP000015423">
    <property type="component" value="Chromosome"/>
</dbReference>
<dbReference type="InterPro" id="IPR029030">
    <property type="entry name" value="Caspase-like_dom_sf"/>
</dbReference>